<dbReference type="HOGENOM" id="CLU_070316_0_0_6"/>
<dbReference type="PANTHER" id="PTHR42987">
    <property type="entry name" value="PEPTIDASE S49"/>
    <property type="match status" value="1"/>
</dbReference>
<keyword evidence="4 14" id="KW-0645">Protease</keyword>
<dbReference type="GO" id="GO:0004252">
    <property type="term" value="F:serine-type endopeptidase activity"/>
    <property type="evidence" value="ECO:0007669"/>
    <property type="project" value="InterPro"/>
</dbReference>
<dbReference type="GO" id="GO:0005886">
    <property type="term" value="C:plasma membrane"/>
    <property type="evidence" value="ECO:0007669"/>
    <property type="project" value="UniProtKB-SubCell"/>
</dbReference>
<evidence type="ECO:0000313" key="14">
    <source>
        <dbReference type="EMBL" id="EED34657.1"/>
    </source>
</evidence>
<keyword evidence="9 11" id="KW-0472">Membrane</keyword>
<feature type="region of interest" description="Disordered" evidence="10">
    <location>
        <begin position="63"/>
        <end position="91"/>
    </location>
</feature>
<evidence type="ECO:0000256" key="5">
    <source>
        <dbReference type="ARBA" id="ARBA00022692"/>
    </source>
</evidence>
<evidence type="ECO:0000256" key="8">
    <source>
        <dbReference type="ARBA" id="ARBA00022989"/>
    </source>
</evidence>
<comment type="subcellular location">
    <subcellularLocation>
        <location evidence="1">Cell membrane</location>
    </subcellularLocation>
</comment>
<dbReference type="CDD" id="cd07023">
    <property type="entry name" value="S49_Sppa_N_C"/>
    <property type="match status" value="1"/>
</dbReference>
<evidence type="ECO:0000256" key="9">
    <source>
        <dbReference type="ARBA" id="ARBA00023136"/>
    </source>
</evidence>
<dbReference type="Proteomes" id="UP000004699">
    <property type="component" value="Unassembled WGS sequence"/>
</dbReference>
<evidence type="ECO:0000256" key="4">
    <source>
        <dbReference type="ARBA" id="ARBA00022670"/>
    </source>
</evidence>
<keyword evidence="5 11" id="KW-0812">Transmembrane</keyword>
<dbReference type="OrthoDB" id="5614232at2"/>
<keyword evidence="7" id="KW-0720">Serine protease</keyword>
<dbReference type="InterPro" id="IPR047272">
    <property type="entry name" value="S49_SppA_C"/>
</dbReference>
<name>B8KSC3_9GAMM</name>
<protein>
    <submittedName>
        <fullName evidence="14">Putative protease SohB</fullName>
    </submittedName>
</protein>
<dbReference type="PANTHER" id="PTHR42987:SF4">
    <property type="entry name" value="PROTEASE SOHB-RELATED"/>
    <property type="match status" value="1"/>
</dbReference>
<keyword evidence="15" id="KW-1185">Reference proteome</keyword>
<evidence type="ECO:0000256" key="11">
    <source>
        <dbReference type="SAM" id="Phobius"/>
    </source>
</evidence>
<evidence type="ECO:0000313" key="15">
    <source>
        <dbReference type="Proteomes" id="UP000004699"/>
    </source>
</evidence>
<evidence type="ECO:0000256" key="10">
    <source>
        <dbReference type="SAM" id="MobiDB-lite"/>
    </source>
</evidence>
<dbReference type="STRING" id="565045.NOR51B_595"/>
<evidence type="ECO:0000259" key="12">
    <source>
        <dbReference type="Pfam" id="PF01343"/>
    </source>
</evidence>
<dbReference type="EMBL" id="DS999411">
    <property type="protein sequence ID" value="EED34657.1"/>
    <property type="molecule type" value="Genomic_DNA"/>
</dbReference>
<dbReference type="AlphaFoldDB" id="B8KSC3"/>
<keyword evidence="3" id="KW-1003">Cell membrane</keyword>
<reference evidence="15" key="1">
    <citation type="journal article" date="2013" name="BMC Microbiol.">
        <title>Taxonomy and evolution of bacteriochlorophyll a-containing members of the OM60/NOR5 clade of marine gammaproteobacteria: description of Luminiphilus syltensis gen. nov., sp. nov., reclassification of Haliea rubra as Pseudohaliea rubra gen. nov., comb. nov., and emendation of Chromatocurvus halotolerans.</title>
        <authorList>
            <person name="Spring S."/>
            <person name="Riedel T."/>
            <person name="Sproer C."/>
            <person name="Yan S."/>
            <person name="Harder J."/>
            <person name="Fuchs B.M."/>
        </authorList>
    </citation>
    <scope>NUCLEOTIDE SEQUENCE [LARGE SCALE GENOMIC DNA]</scope>
    <source>
        <strain evidence="15">NOR51-B</strain>
    </source>
</reference>
<keyword evidence="8 11" id="KW-1133">Transmembrane helix</keyword>
<evidence type="ECO:0000256" key="2">
    <source>
        <dbReference type="ARBA" id="ARBA00008683"/>
    </source>
</evidence>
<accession>B8KSC3</accession>
<dbReference type="Pfam" id="PF01343">
    <property type="entry name" value="Peptidase_S49"/>
    <property type="match status" value="1"/>
</dbReference>
<feature type="domain" description="Peptidase S49 N-terminal proteobacteria" evidence="13">
    <location>
        <begin position="2"/>
        <end position="155"/>
    </location>
</feature>
<dbReference type="eggNOG" id="COG0616">
    <property type="taxonomic scope" value="Bacteria"/>
</dbReference>
<dbReference type="GO" id="GO:0006508">
    <property type="term" value="P:proteolysis"/>
    <property type="evidence" value="ECO:0007669"/>
    <property type="project" value="UniProtKB-KW"/>
</dbReference>
<feature type="compositionally biased region" description="Basic residues" evidence="10">
    <location>
        <begin position="70"/>
        <end position="89"/>
    </location>
</feature>
<dbReference type="Gene3D" id="3.90.226.10">
    <property type="entry name" value="2-enoyl-CoA Hydratase, Chain A, domain 1"/>
    <property type="match status" value="1"/>
</dbReference>
<dbReference type="NCBIfam" id="NF008745">
    <property type="entry name" value="PRK11778.1"/>
    <property type="match status" value="1"/>
</dbReference>
<gene>
    <name evidence="14" type="ORF">NOR51B_595</name>
</gene>
<dbReference type="SUPFAM" id="SSF52096">
    <property type="entry name" value="ClpP/crotonase"/>
    <property type="match status" value="1"/>
</dbReference>
<organism evidence="14 15">
    <name type="scientific">Luminiphilus syltensis NOR5-1B</name>
    <dbReference type="NCBI Taxonomy" id="565045"/>
    <lineage>
        <taxon>Bacteria</taxon>
        <taxon>Pseudomonadati</taxon>
        <taxon>Pseudomonadota</taxon>
        <taxon>Gammaproteobacteria</taxon>
        <taxon>Cellvibrionales</taxon>
        <taxon>Halieaceae</taxon>
        <taxon>Luminiphilus</taxon>
    </lineage>
</organism>
<dbReference type="RefSeq" id="WP_009019405.1">
    <property type="nucleotide sequence ID" value="NZ_DS999411.1"/>
</dbReference>
<proteinExistence type="inferred from homology"/>
<evidence type="ECO:0000259" key="13">
    <source>
        <dbReference type="Pfam" id="PF08496"/>
    </source>
</evidence>
<dbReference type="Pfam" id="PF08496">
    <property type="entry name" value="Peptidase_S49_N"/>
    <property type="match status" value="1"/>
</dbReference>
<comment type="similarity">
    <text evidence="2">Belongs to the peptidase S49 family.</text>
</comment>
<dbReference type="InterPro" id="IPR013703">
    <property type="entry name" value="Peptidase_S49_N_proteobac"/>
</dbReference>
<evidence type="ECO:0000256" key="6">
    <source>
        <dbReference type="ARBA" id="ARBA00022801"/>
    </source>
</evidence>
<feature type="transmembrane region" description="Helical" evidence="11">
    <location>
        <begin position="6"/>
        <end position="31"/>
    </location>
</feature>
<dbReference type="Gene3D" id="6.20.330.10">
    <property type="match status" value="1"/>
</dbReference>
<sequence length="347" mass="39430">MELFSEIAVFFFEAIILVVAILLVVAGVVALTQRRRGSEDGYIEVREVNERYTNFRDTVRSVTEDEASAKRRKKEEKKQRKVERKAAKKKSAEDARRPRLFVLNFDGDLRAAQVEQLREELSAILPEARKEDEVLVRLESPGGMVHSYGLAASQLRRVVDAEIPLTVAVDKVAASGGYMMACVADKIIAAPFAVIGSIGVIAQLPNFHKVLKKNDIDFELLTAGEYKRTLTMFGENTDKGRQKFLEELEDTHALFKQFVAENRKQVAIEQVATGEVWFGQRALDVQLVDQLCTSDEYLQKQLDERDIIEVRYVGKRHWQEKLGLAAESAIERALLKVWQQATQRRLH</sequence>
<evidence type="ECO:0000256" key="1">
    <source>
        <dbReference type="ARBA" id="ARBA00004236"/>
    </source>
</evidence>
<keyword evidence="6" id="KW-0378">Hydrolase</keyword>
<dbReference type="InterPro" id="IPR002142">
    <property type="entry name" value="Peptidase_S49"/>
</dbReference>
<feature type="domain" description="Peptidase S49" evidence="12">
    <location>
        <begin position="159"/>
        <end position="301"/>
    </location>
</feature>
<evidence type="ECO:0000256" key="7">
    <source>
        <dbReference type="ARBA" id="ARBA00022825"/>
    </source>
</evidence>
<evidence type="ECO:0000256" key="3">
    <source>
        <dbReference type="ARBA" id="ARBA00022475"/>
    </source>
</evidence>
<dbReference type="InterPro" id="IPR029045">
    <property type="entry name" value="ClpP/crotonase-like_dom_sf"/>
</dbReference>